<dbReference type="Proteomes" id="UP000011074">
    <property type="component" value="Chromosome"/>
</dbReference>
<dbReference type="GeneID" id="66852999"/>
<reference evidence="3" key="2">
    <citation type="submission" date="2020-01" db="EMBL/GenBank/DDBJ databases">
        <authorList>
            <person name="Algora L."/>
            <person name="Schniete J.K."/>
            <person name="MacFadyen A."/>
            <person name="Hoskisson P.A."/>
            <person name="Hunter I.S."/>
            <person name="Herron P.R."/>
        </authorList>
    </citation>
    <scope>NUCLEOTIDE SEQUENCE</scope>
    <source>
        <strain evidence="3">ATCC 10970</strain>
    </source>
</reference>
<evidence type="ECO:0000313" key="3">
    <source>
        <dbReference type="EMBL" id="QST79393.1"/>
    </source>
</evidence>
<sequence length="214" mass="23192">MRIRVLLGAAALTATAALGSVTTSAAAPVPPASGPSATHERPARHQVDDRAHASWRLSYGRATHRARAVYPGARLVSAFGHAPGGPTTNMAKVDHWRFIYEVPPRHRGARAVQGVYIDAVLGGAIERPHPGRGVWLDNAPIRGPRLTPARAYDQLERAGHRGHAFQFVSLGNPLHPQLKQRYIFSNRRGGCDMFSVDDIDGKVHNLCKRGTSGR</sequence>
<evidence type="ECO:0008006" key="5">
    <source>
        <dbReference type="Google" id="ProtNLM"/>
    </source>
</evidence>
<name>A0A8A1UFX1_STRR1</name>
<proteinExistence type="predicted"/>
<dbReference type="AlphaFoldDB" id="A0A8A1UFX1"/>
<feature type="signal peptide" evidence="2">
    <location>
        <begin position="1"/>
        <end position="25"/>
    </location>
</feature>
<evidence type="ECO:0000256" key="2">
    <source>
        <dbReference type="SAM" id="SignalP"/>
    </source>
</evidence>
<accession>A0A8A1UFX1</accession>
<dbReference type="RefSeq" id="WP_129820915.1">
    <property type="nucleotide sequence ID" value="NZ_CP048261.1"/>
</dbReference>
<dbReference type="EMBL" id="CP048261">
    <property type="protein sequence ID" value="QST79393.1"/>
    <property type="molecule type" value="Genomic_DNA"/>
</dbReference>
<keyword evidence="2" id="KW-0732">Signal</keyword>
<feature type="compositionally biased region" description="Basic and acidic residues" evidence="1">
    <location>
        <begin position="38"/>
        <end position="51"/>
    </location>
</feature>
<reference evidence="3" key="1">
    <citation type="submission" date="2012-12" db="EMBL/GenBank/DDBJ databases">
        <authorList>
            <person name="Pethick F.E."/>
            <person name="MacFadyen A.C."/>
            <person name="Tang Z."/>
            <person name="Sangal V."/>
            <person name="Tze-Tze L."/>
            <person name="Chu J."/>
            <person name="Guo M."/>
            <person name="Kirby R."/>
            <person name="Hoskisson P.A."/>
            <person name="Herron P.R."/>
            <person name="Hunter I.S."/>
        </authorList>
    </citation>
    <scope>NUCLEOTIDE SEQUENCE</scope>
    <source>
        <strain evidence="3">ATCC 10970</strain>
    </source>
</reference>
<evidence type="ECO:0000313" key="4">
    <source>
        <dbReference type="Proteomes" id="UP000011074"/>
    </source>
</evidence>
<feature type="region of interest" description="Disordered" evidence="1">
    <location>
        <begin position="23"/>
        <end position="51"/>
    </location>
</feature>
<reference evidence="3" key="3">
    <citation type="journal article" date="2021" name="bioRxiv">
        <title>Bilateral symmetry of linear streptomycete chromosomes.</title>
        <authorList>
            <person name="Algora-Gallardo L."/>
            <person name="Schniete J.K."/>
            <person name="Mark D.R."/>
            <person name="Hunter I.S."/>
            <person name="Herron P.R."/>
        </authorList>
    </citation>
    <scope>NUCLEOTIDE SEQUENCE</scope>
    <source>
        <strain evidence="3">ATCC 10970</strain>
    </source>
</reference>
<gene>
    <name evidence="3" type="ORF">SRIM_003685</name>
</gene>
<organism evidence="3 4">
    <name type="scientific">Streptomyces rimosus subsp. rimosus (strain ATCC 10970 / DSM 40260 / JCM 4667 / NRRL 2234)</name>
    <dbReference type="NCBI Taxonomy" id="1265868"/>
    <lineage>
        <taxon>Bacteria</taxon>
        <taxon>Bacillati</taxon>
        <taxon>Actinomycetota</taxon>
        <taxon>Actinomycetes</taxon>
        <taxon>Kitasatosporales</taxon>
        <taxon>Streptomycetaceae</taxon>
        <taxon>Streptomyces</taxon>
    </lineage>
</organism>
<evidence type="ECO:0000256" key="1">
    <source>
        <dbReference type="SAM" id="MobiDB-lite"/>
    </source>
</evidence>
<protein>
    <recommendedName>
        <fullName evidence="5">Secreted protein</fullName>
    </recommendedName>
</protein>
<feature type="chain" id="PRO_5039336775" description="Secreted protein" evidence="2">
    <location>
        <begin position="26"/>
        <end position="214"/>
    </location>
</feature>